<organism evidence="2 3">
    <name type="scientific">Prorocentrum cordatum</name>
    <dbReference type="NCBI Taxonomy" id="2364126"/>
    <lineage>
        <taxon>Eukaryota</taxon>
        <taxon>Sar</taxon>
        <taxon>Alveolata</taxon>
        <taxon>Dinophyceae</taxon>
        <taxon>Prorocentrales</taxon>
        <taxon>Prorocentraceae</taxon>
        <taxon>Prorocentrum</taxon>
    </lineage>
</organism>
<name>A0ABN9QJS8_9DINO</name>
<dbReference type="EMBL" id="CAUYUJ010003387">
    <property type="protein sequence ID" value="CAK0805119.1"/>
    <property type="molecule type" value="Genomic_DNA"/>
</dbReference>
<gene>
    <name evidence="2" type="ORF">PCOR1329_LOCUS11735</name>
</gene>
<protein>
    <submittedName>
        <fullName evidence="2">Uncharacterized protein</fullName>
    </submittedName>
</protein>
<comment type="caution">
    <text evidence="2">The sequence shown here is derived from an EMBL/GenBank/DDBJ whole genome shotgun (WGS) entry which is preliminary data.</text>
</comment>
<feature type="region of interest" description="Disordered" evidence="1">
    <location>
        <begin position="1"/>
        <end position="113"/>
    </location>
</feature>
<evidence type="ECO:0000256" key="1">
    <source>
        <dbReference type="SAM" id="MobiDB-lite"/>
    </source>
</evidence>
<evidence type="ECO:0000313" key="3">
    <source>
        <dbReference type="Proteomes" id="UP001189429"/>
    </source>
</evidence>
<sequence length="276" mass="28613">VAPLPAQRPPTGPAAGGHDAPAGASRAGGQGHAALRGAAEAPKAEPLARPAGHAAEPLVEAPATATTSRTTTSHPATTTTAANITGQSAMGTEGEHESHVKPVNMKNAGQASDVADVEVEEDLKQRMVALGKESLDTIKQIKKQGDLARHLPLHIAAPGDVDSSEKISVAGEDLRATVPSFVLGAGCWLLLPPPVDGAVRVGDGADGNDLNAKAADAEFYAAVEEQRQAWLDIRCAAQPFVRLRDRVDCALGAQELEAVFVRETEEFGLASMSFDF</sequence>
<accession>A0ABN9QJS8</accession>
<dbReference type="Proteomes" id="UP001189429">
    <property type="component" value="Unassembled WGS sequence"/>
</dbReference>
<keyword evidence="3" id="KW-1185">Reference proteome</keyword>
<evidence type="ECO:0000313" key="2">
    <source>
        <dbReference type="EMBL" id="CAK0805119.1"/>
    </source>
</evidence>
<feature type="compositionally biased region" description="Low complexity" evidence="1">
    <location>
        <begin position="61"/>
        <end position="82"/>
    </location>
</feature>
<reference evidence="2" key="1">
    <citation type="submission" date="2023-10" db="EMBL/GenBank/DDBJ databases">
        <authorList>
            <person name="Chen Y."/>
            <person name="Shah S."/>
            <person name="Dougan E. K."/>
            <person name="Thang M."/>
            <person name="Chan C."/>
        </authorList>
    </citation>
    <scope>NUCLEOTIDE SEQUENCE [LARGE SCALE GENOMIC DNA]</scope>
</reference>
<proteinExistence type="predicted"/>
<feature type="compositionally biased region" description="Pro residues" evidence="1">
    <location>
        <begin position="1"/>
        <end position="12"/>
    </location>
</feature>
<feature type="non-terminal residue" evidence="2">
    <location>
        <position position="1"/>
    </location>
</feature>